<dbReference type="Proteomes" id="UP001428817">
    <property type="component" value="Unassembled WGS sequence"/>
</dbReference>
<keyword evidence="3" id="KW-1185">Reference proteome</keyword>
<accession>A0ABP9Q2L7</accession>
<dbReference type="SUPFAM" id="SSF53067">
    <property type="entry name" value="Actin-like ATPase domain"/>
    <property type="match status" value="1"/>
</dbReference>
<dbReference type="EMBL" id="BAABJP010000008">
    <property type="protein sequence ID" value="GAA5153052.1"/>
    <property type="molecule type" value="Genomic_DNA"/>
</dbReference>
<organism evidence="2 3">
    <name type="scientific">Pseudonocardia eucalypti</name>
    <dbReference type="NCBI Taxonomy" id="648755"/>
    <lineage>
        <taxon>Bacteria</taxon>
        <taxon>Bacillati</taxon>
        <taxon>Actinomycetota</taxon>
        <taxon>Actinomycetes</taxon>
        <taxon>Pseudonocardiales</taxon>
        <taxon>Pseudonocardiaceae</taxon>
        <taxon>Pseudonocardia</taxon>
    </lineage>
</organism>
<sequence length="396" mass="39913">MIVLGLSSGTSVDGIDVAAADLELDGKQVWLRPLGHREVAYSAGLRGEILAALPPAATTVEAITRIDTGIGREFASAAARANSELAGGAAELVVSHGQTVFHWVSDGRALGGLQLGQPAWIAEATGLPVVSDVRSNDIAAGGQGAPLASVLDVLLLGGRPGVSAALNIGGIANVTVVRPGEPPVAFDTGPGNALIDAAVRRATGGAESYDAGGQRALRGTVAPALLTELLAEPYYSAAPPKSTGKELFHPGYLPPADRLGPDDLVATLTELTARTVADACAAYRVTEVIASGGGVRNPALLAALRRHLAPAVLTTSDALGVPAEAKEAYLFALLGFLSWHGVAATAWAATGARHPTVAGRITPGARPLRLPPPASAPPARLLLRPAAAGARTAAGS</sequence>
<comment type="pathway">
    <text evidence="1">Cell wall biogenesis; peptidoglycan recycling.</text>
</comment>
<protein>
    <recommendedName>
        <fullName evidence="1">Anhydro-N-acetylmuramic acid kinase</fullName>
        <ecNumber evidence="1">2.7.1.170</ecNumber>
    </recommendedName>
    <alternativeName>
        <fullName evidence="1">AnhMurNAc kinase</fullName>
    </alternativeName>
</protein>
<reference evidence="3" key="1">
    <citation type="journal article" date="2019" name="Int. J. Syst. Evol. Microbiol.">
        <title>The Global Catalogue of Microorganisms (GCM) 10K type strain sequencing project: providing services to taxonomists for standard genome sequencing and annotation.</title>
        <authorList>
            <consortium name="The Broad Institute Genomics Platform"/>
            <consortium name="The Broad Institute Genome Sequencing Center for Infectious Disease"/>
            <person name="Wu L."/>
            <person name="Ma J."/>
        </authorList>
    </citation>
    <scope>NUCLEOTIDE SEQUENCE [LARGE SCALE GENOMIC DNA]</scope>
    <source>
        <strain evidence="3">JCM 18303</strain>
    </source>
</reference>
<proteinExistence type="inferred from homology"/>
<comment type="similarity">
    <text evidence="1">Belongs to the anhydro-N-acetylmuramic acid kinase family.</text>
</comment>
<evidence type="ECO:0000313" key="2">
    <source>
        <dbReference type="EMBL" id="GAA5153052.1"/>
    </source>
</evidence>
<comment type="function">
    <text evidence="1">Catalyzes the specific phosphorylation of 1,6-anhydro-N-acetylmuramic acid (anhMurNAc) with the simultaneous cleavage of the 1,6-anhydro ring, generating MurNAc-6-P. Is required for the utilization of anhMurNAc either imported from the medium or derived from its own cell wall murein, and thus plays a role in cell wall recycling.</text>
</comment>
<keyword evidence="1" id="KW-0808">Transferase</keyword>
<evidence type="ECO:0000256" key="1">
    <source>
        <dbReference type="HAMAP-Rule" id="MF_01270"/>
    </source>
</evidence>
<name>A0ABP9Q2L7_9PSEU</name>
<keyword evidence="1" id="KW-0067">ATP-binding</keyword>
<evidence type="ECO:0000313" key="3">
    <source>
        <dbReference type="Proteomes" id="UP001428817"/>
    </source>
</evidence>
<dbReference type="HAMAP" id="MF_01270">
    <property type="entry name" value="AnhMurNAc_kinase"/>
    <property type="match status" value="1"/>
</dbReference>
<keyword evidence="1" id="KW-0547">Nucleotide-binding</keyword>
<keyword evidence="1" id="KW-0119">Carbohydrate metabolism</keyword>
<dbReference type="Gene3D" id="3.30.420.40">
    <property type="match status" value="2"/>
</dbReference>
<comment type="caution">
    <text evidence="2">The sequence shown here is derived from an EMBL/GenBank/DDBJ whole genome shotgun (WGS) entry which is preliminary data.</text>
</comment>
<dbReference type="PANTHER" id="PTHR30605:SF0">
    <property type="entry name" value="ANHYDRO-N-ACETYLMURAMIC ACID KINASE"/>
    <property type="match status" value="1"/>
</dbReference>
<comment type="pathway">
    <text evidence="1">Amino-sugar metabolism; 1,6-anhydro-N-acetylmuramate degradation.</text>
</comment>
<gene>
    <name evidence="1" type="primary">anmK</name>
    <name evidence="2" type="ORF">GCM10023321_22720</name>
</gene>
<comment type="catalytic activity">
    <reaction evidence="1">
        <text>1,6-anhydro-N-acetyl-beta-muramate + ATP + H2O = N-acetyl-D-muramate 6-phosphate + ADP + H(+)</text>
        <dbReference type="Rhea" id="RHEA:24952"/>
        <dbReference type="ChEBI" id="CHEBI:15377"/>
        <dbReference type="ChEBI" id="CHEBI:15378"/>
        <dbReference type="ChEBI" id="CHEBI:30616"/>
        <dbReference type="ChEBI" id="CHEBI:58690"/>
        <dbReference type="ChEBI" id="CHEBI:58722"/>
        <dbReference type="ChEBI" id="CHEBI:456216"/>
        <dbReference type="EC" id="2.7.1.170"/>
    </reaction>
</comment>
<keyword evidence="1 2" id="KW-0418">Kinase</keyword>
<dbReference type="NCBIfam" id="NF007146">
    <property type="entry name" value="PRK09585.2-6"/>
    <property type="match status" value="1"/>
</dbReference>
<dbReference type="InterPro" id="IPR005338">
    <property type="entry name" value="Anhydro_N_Ac-Mur_kinase"/>
</dbReference>
<dbReference type="PANTHER" id="PTHR30605">
    <property type="entry name" value="ANHYDRO-N-ACETYLMURAMIC ACID KINASE"/>
    <property type="match status" value="1"/>
</dbReference>
<dbReference type="Pfam" id="PF03702">
    <property type="entry name" value="AnmK"/>
    <property type="match status" value="1"/>
</dbReference>
<dbReference type="EC" id="2.7.1.170" evidence="1"/>
<dbReference type="RefSeq" id="WP_185061937.1">
    <property type="nucleotide sequence ID" value="NZ_BAABJP010000008.1"/>
</dbReference>
<dbReference type="GO" id="GO:0016301">
    <property type="term" value="F:kinase activity"/>
    <property type="evidence" value="ECO:0007669"/>
    <property type="project" value="UniProtKB-KW"/>
</dbReference>
<dbReference type="InterPro" id="IPR043129">
    <property type="entry name" value="ATPase_NBD"/>
</dbReference>
<feature type="binding site" evidence="1">
    <location>
        <begin position="9"/>
        <end position="16"/>
    </location>
    <ligand>
        <name>ATP</name>
        <dbReference type="ChEBI" id="CHEBI:30616"/>
    </ligand>
</feature>